<accession>A0ABD3P9R6</accession>
<evidence type="ECO:0000313" key="1">
    <source>
        <dbReference type="EMBL" id="KAL3784439.1"/>
    </source>
</evidence>
<dbReference type="AlphaFoldDB" id="A0ABD3P9R6"/>
<organism evidence="1 2">
    <name type="scientific">Cyclotella atomus</name>
    <dbReference type="NCBI Taxonomy" id="382360"/>
    <lineage>
        <taxon>Eukaryota</taxon>
        <taxon>Sar</taxon>
        <taxon>Stramenopiles</taxon>
        <taxon>Ochrophyta</taxon>
        <taxon>Bacillariophyta</taxon>
        <taxon>Coscinodiscophyceae</taxon>
        <taxon>Thalassiosirophycidae</taxon>
        <taxon>Stephanodiscales</taxon>
        <taxon>Stephanodiscaceae</taxon>
        <taxon>Cyclotella</taxon>
    </lineage>
</organism>
<keyword evidence="2" id="KW-1185">Reference proteome</keyword>
<comment type="caution">
    <text evidence="1">The sequence shown here is derived from an EMBL/GenBank/DDBJ whole genome shotgun (WGS) entry which is preliminary data.</text>
</comment>
<gene>
    <name evidence="1" type="ORF">ACHAWO_012771</name>
</gene>
<dbReference type="EMBL" id="JALLPJ020000728">
    <property type="protein sequence ID" value="KAL3784439.1"/>
    <property type="molecule type" value="Genomic_DNA"/>
</dbReference>
<dbReference type="Proteomes" id="UP001530400">
    <property type="component" value="Unassembled WGS sequence"/>
</dbReference>
<sequence>MYGQSLIKKRKYWPKWVPGDQIGKWFEGKPLGFSKTLKQDIDGIPFYVHCSRDTRFVTKMMSTHGLLTPNPEHKTWRQNQNNQWVNFLYPEFLSRHNHSKHWVDDVNNRRHDPIGLEQVWHTKWWPTRQFTFICSVAESNAANCRARATKEATTPQLQFRQKLAQQMPMNRINDDGVRGESPLRVRKRGRDDRVLDHGLVARPNVTGGWSNSLNSRTRVNTMYAKTKCATCKTNLFVMGTTWWPCTTPIS</sequence>
<proteinExistence type="predicted"/>
<evidence type="ECO:0000313" key="2">
    <source>
        <dbReference type="Proteomes" id="UP001530400"/>
    </source>
</evidence>
<reference evidence="1 2" key="1">
    <citation type="submission" date="2024-10" db="EMBL/GenBank/DDBJ databases">
        <title>Updated reference genomes for cyclostephanoid diatoms.</title>
        <authorList>
            <person name="Roberts W.R."/>
            <person name="Alverson A.J."/>
        </authorList>
    </citation>
    <scope>NUCLEOTIDE SEQUENCE [LARGE SCALE GENOMIC DNA]</scope>
    <source>
        <strain evidence="1 2">AJA010-31</strain>
    </source>
</reference>
<name>A0ABD3P9R6_9STRA</name>
<protein>
    <submittedName>
        <fullName evidence="1">Uncharacterized protein</fullName>
    </submittedName>
</protein>